<dbReference type="GO" id="GO:0008830">
    <property type="term" value="F:dTDP-4-dehydrorhamnose 3,5-epimerase activity"/>
    <property type="evidence" value="ECO:0007669"/>
    <property type="project" value="InterPro"/>
</dbReference>
<comment type="caution">
    <text evidence="6">The sequence shown here is derived from an EMBL/GenBank/DDBJ whole genome shotgun (WGS) entry which is preliminary data.</text>
</comment>
<feature type="active site" description="Proton acceptor" evidence="2">
    <location>
        <position position="62"/>
    </location>
</feature>
<keyword evidence="4 6" id="KW-0560">Oxidoreductase</keyword>
<dbReference type="GO" id="GO:0005829">
    <property type="term" value="C:cytosol"/>
    <property type="evidence" value="ECO:0007669"/>
    <property type="project" value="TreeGrafter"/>
</dbReference>
<dbReference type="NCBIfam" id="TIGR01221">
    <property type="entry name" value="rmlC"/>
    <property type="match status" value="1"/>
</dbReference>
<dbReference type="Gene3D" id="3.90.25.10">
    <property type="entry name" value="UDP-galactose 4-epimerase, domain 1"/>
    <property type="match status" value="1"/>
</dbReference>
<dbReference type="GO" id="GO:0008831">
    <property type="term" value="F:dTDP-4-dehydrorhamnose reductase activity"/>
    <property type="evidence" value="ECO:0007669"/>
    <property type="project" value="UniProtKB-EC"/>
</dbReference>
<dbReference type="Gene3D" id="3.40.50.720">
    <property type="entry name" value="NAD(P)-binding Rossmann-like Domain"/>
    <property type="match status" value="1"/>
</dbReference>
<proteinExistence type="inferred from homology"/>
<gene>
    <name evidence="6" type="primary">rfbD</name>
    <name evidence="6" type="ORF">GX355_11285</name>
</gene>
<dbReference type="GO" id="GO:0019305">
    <property type="term" value="P:dTDP-rhamnose biosynthetic process"/>
    <property type="evidence" value="ECO:0007669"/>
    <property type="project" value="UniProtKB-UniPathway"/>
</dbReference>
<dbReference type="Gene3D" id="2.60.120.10">
    <property type="entry name" value="Jelly Rolls"/>
    <property type="match status" value="1"/>
</dbReference>
<dbReference type="Pfam" id="PF04321">
    <property type="entry name" value="RmlD_sub_bind"/>
    <property type="match status" value="1"/>
</dbReference>
<dbReference type="UniPathway" id="UPA00124"/>
<dbReference type="InterPro" id="IPR036291">
    <property type="entry name" value="NAD(P)-bd_dom_sf"/>
</dbReference>
<comment type="similarity">
    <text evidence="1 4">Belongs to the dTDP-4-dehydrorhamnose reductase family.</text>
</comment>
<evidence type="ECO:0000256" key="4">
    <source>
        <dbReference type="RuleBase" id="RU364082"/>
    </source>
</evidence>
<feature type="domain" description="RmlD-like substrate binding" evidence="5">
    <location>
        <begin position="184"/>
        <end position="461"/>
    </location>
</feature>
<comment type="pathway">
    <text evidence="4">Carbohydrate biosynthesis; dTDP-L-rhamnose biosynthesis.</text>
</comment>
<dbReference type="InterPro" id="IPR014710">
    <property type="entry name" value="RmlC-like_jellyroll"/>
</dbReference>
<name>A0A7X8C5M5_9LACT</name>
<comment type="function">
    <text evidence="4">Catalyzes the reduction of dTDP-6-deoxy-L-lyxo-4-hexulose to yield dTDP-L-rhamnose.</text>
</comment>
<reference evidence="6 7" key="1">
    <citation type="journal article" date="2020" name="Biotechnol. Biofuels">
        <title>New insights from the biogas microbiome by comprehensive genome-resolved metagenomics of nearly 1600 species originating from multiple anaerobic digesters.</title>
        <authorList>
            <person name="Campanaro S."/>
            <person name="Treu L."/>
            <person name="Rodriguez-R L.M."/>
            <person name="Kovalovszki A."/>
            <person name="Ziels R.M."/>
            <person name="Maus I."/>
            <person name="Zhu X."/>
            <person name="Kougias P.G."/>
            <person name="Basile A."/>
            <person name="Luo G."/>
            <person name="Schluter A."/>
            <person name="Konstantinidis K.T."/>
            <person name="Angelidaki I."/>
        </authorList>
    </citation>
    <scope>NUCLEOTIDE SEQUENCE [LARGE SCALE GENOMIC DNA]</scope>
    <source>
        <strain evidence="6">AS23ysBPME_34</strain>
    </source>
</reference>
<dbReference type="EMBL" id="JAAYSM010000399">
    <property type="protein sequence ID" value="NLJ19428.1"/>
    <property type="molecule type" value="Genomic_DNA"/>
</dbReference>
<dbReference type="InterPro" id="IPR011051">
    <property type="entry name" value="RmlC_Cupin_sf"/>
</dbReference>
<dbReference type="Pfam" id="PF00908">
    <property type="entry name" value="dTDP_sugar_isom"/>
    <property type="match status" value="1"/>
</dbReference>
<dbReference type="FunFam" id="3.40.50.720:FF:000159">
    <property type="entry name" value="dTDP-4-dehydrorhamnose reductase"/>
    <property type="match status" value="1"/>
</dbReference>
<dbReference type="CDD" id="cd00438">
    <property type="entry name" value="cupin_RmlC"/>
    <property type="match status" value="1"/>
</dbReference>
<feature type="active site" description="Proton donor" evidence="2">
    <location>
        <position position="132"/>
    </location>
</feature>
<evidence type="ECO:0000256" key="3">
    <source>
        <dbReference type="PIRSR" id="PIRSR600888-3"/>
    </source>
</evidence>
<feature type="site" description="Participates in a stacking interaction with the thymidine ring of dTDP-4-oxo-6-deoxyglucose" evidence="3">
    <location>
        <position position="138"/>
    </location>
</feature>
<dbReference type="PANTHER" id="PTHR10491">
    <property type="entry name" value="DTDP-4-DEHYDRORHAMNOSE REDUCTASE"/>
    <property type="match status" value="1"/>
</dbReference>
<dbReference type="CDD" id="cd05254">
    <property type="entry name" value="dTDP_HR_like_SDR_e"/>
    <property type="match status" value="1"/>
</dbReference>
<dbReference type="InterPro" id="IPR029903">
    <property type="entry name" value="RmlD-like-bd"/>
</dbReference>
<sequence length="462" mass="52781">MNVIKTEIEDLLILEPRVFGDHRGWFTETYSKAKFQDLGIDIEFIQDNHSMSAQKGTLRGLHFQTNPKAQSKLVRCTKGRILDIAVDLRKGSATYKKWVGVELSEENKKQLLIPKGFAHGFLTLTDDVEVQYKVDEYYAPECDRSIRFDDPEIGVNWGIEDPILSEKDLKASFLKDSDADFSLKFMVTGANGQLGHDVVLKLKEMNIDVVPPGRDEFDLTNREQIQRYIIEEKPDVIIHCAAYTAVDKAEDERDLCYSVNVEGTRAVAEAAKKINSKVVYISTDYVFDGSGQEPHSEEKETHPINYYGFTKEQGEKIVRELIDRHFIVRTSWVYGSNGNNFVKTMIELAKTRNDINVVSDQIGAPTYTKDLAEFIVSLVLKNKYGTYHGVNEGYCSWYEFAKVIFNESGIKVKVNPISTEQYLTKAKRPFNSRLMKENTDIAGIKRLPQWEDALSRFLAEYN</sequence>
<evidence type="ECO:0000313" key="6">
    <source>
        <dbReference type="EMBL" id="NLJ19428.1"/>
    </source>
</evidence>
<dbReference type="NCBIfam" id="TIGR01214">
    <property type="entry name" value="rmlD"/>
    <property type="match status" value="1"/>
</dbReference>
<dbReference type="PANTHER" id="PTHR10491:SF4">
    <property type="entry name" value="METHIONINE ADENOSYLTRANSFERASE 2 SUBUNIT BETA"/>
    <property type="match status" value="1"/>
</dbReference>
<dbReference type="SUPFAM" id="SSF51735">
    <property type="entry name" value="NAD(P)-binding Rossmann-fold domains"/>
    <property type="match status" value="1"/>
</dbReference>
<dbReference type="Proteomes" id="UP000541058">
    <property type="component" value="Unassembled WGS sequence"/>
</dbReference>
<dbReference type="InterPro" id="IPR005913">
    <property type="entry name" value="dTDP_dehydrorham_reduct"/>
</dbReference>
<organism evidence="6 7">
    <name type="scientific">Globicatella sulfidifaciens</name>
    <dbReference type="NCBI Taxonomy" id="136093"/>
    <lineage>
        <taxon>Bacteria</taxon>
        <taxon>Bacillati</taxon>
        <taxon>Bacillota</taxon>
        <taxon>Bacilli</taxon>
        <taxon>Lactobacillales</taxon>
        <taxon>Aerococcaceae</taxon>
        <taxon>Globicatella</taxon>
    </lineage>
</organism>
<dbReference type="InterPro" id="IPR000888">
    <property type="entry name" value="RmlC-like"/>
</dbReference>
<evidence type="ECO:0000256" key="2">
    <source>
        <dbReference type="PIRSR" id="PIRSR600888-1"/>
    </source>
</evidence>
<keyword evidence="4" id="KW-0521">NADP</keyword>
<protein>
    <recommendedName>
        <fullName evidence="4">dTDP-4-dehydrorhamnose reductase</fullName>
        <ecNumber evidence="4">1.1.1.133</ecNumber>
    </recommendedName>
</protein>
<dbReference type="AlphaFoldDB" id="A0A7X8C5M5"/>
<evidence type="ECO:0000256" key="1">
    <source>
        <dbReference type="ARBA" id="ARBA00010944"/>
    </source>
</evidence>
<evidence type="ECO:0000313" key="7">
    <source>
        <dbReference type="Proteomes" id="UP000541058"/>
    </source>
</evidence>
<dbReference type="EC" id="1.1.1.133" evidence="4"/>
<accession>A0A7X8C5M5</accession>
<evidence type="ECO:0000259" key="5">
    <source>
        <dbReference type="Pfam" id="PF04321"/>
    </source>
</evidence>
<dbReference type="SUPFAM" id="SSF51182">
    <property type="entry name" value="RmlC-like cupins"/>
    <property type="match status" value="1"/>
</dbReference>